<accession>A6YFN1</accession>
<evidence type="ECO:0000259" key="2">
    <source>
        <dbReference type="Pfam" id="PF06114"/>
    </source>
</evidence>
<evidence type="ECO:0000313" key="3">
    <source>
        <dbReference type="EMBL" id="ABR67035.1"/>
    </source>
</evidence>
<feature type="domain" description="IrrE N-terminal-like" evidence="2">
    <location>
        <begin position="121"/>
        <end position="214"/>
    </location>
</feature>
<dbReference type="EMBL" id="EF495211">
    <property type="protein sequence ID" value="ABR67035.1"/>
    <property type="molecule type" value="Genomic_DNA"/>
</dbReference>
<protein>
    <recommendedName>
        <fullName evidence="2">IrrE N-terminal-like domain-containing protein</fullName>
    </recommendedName>
</protein>
<dbReference type="AlphaFoldDB" id="A6YFN1"/>
<organism evidence="3">
    <name type="scientific">Arthrobacter sp. AK-1</name>
    <dbReference type="NCBI Taxonomy" id="415095"/>
    <lineage>
        <taxon>Bacteria</taxon>
        <taxon>Bacillati</taxon>
        <taxon>Actinomycetota</taxon>
        <taxon>Actinomycetes</taxon>
        <taxon>Micrococcales</taxon>
        <taxon>Micrococcaceae</taxon>
        <taxon>Arthrobacter</taxon>
    </lineage>
</organism>
<dbReference type="PANTHER" id="PTHR43236:SF2">
    <property type="entry name" value="BLL0069 PROTEIN"/>
    <property type="match status" value="1"/>
</dbReference>
<dbReference type="Pfam" id="PF06114">
    <property type="entry name" value="Peptidase_M78"/>
    <property type="match status" value="1"/>
</dbReference>
<dbReference type="InterPro" id="IPR010359">
    <property type="entry name" value="IrrE_HExxH"/>
</dbReference>
<name>A6YFN1_9MICC</name>
<geneLocation type="plasmid" evidence="3">
    <name>pSI-1</name>
</geneLocation>
<evidence type="ECO:0000256" key="1">
    <source>
        <dbReference type="SAM" id="MobiDB-lite"/>
    </source>
</evidence>
<reference evidence="3" key="2">
    <citation type="journal article" date="2008" name="Plasmid">
        <title>Comparative analysis of eight Arthrobacter plasmids.</title>
        <authorList>
            <person name="Jerke K."/>
            <person name="Nakatsu C.H."/>
            <person name="Beasley F."/>
            <person name="Konopka A."/>
        </authorList>
    </citation>
    <scope>NUCLEOTIDE SEQUENCE</scope>
    <source>
        <strain evidence="3">AK-1</strain>
        <plasmid evidence="3">pSI-1</plasmid>
    </source>
</reference>
<dbReference type="PANTHER" id="PTHR43236">
    <property type="entry name" value="ANTITOXIN HIGA1"/>
    <property type="match status" value="1"/>
</dbReference>
<reference evidence="3" key="1">
    <citation type="submission" date="2007-03" db="EMBL/GenBank/DDBJ databases">
        <authorList>
            <person name="Jerke K.H."/>
            <person name="Nakatsu C.H."/>
            <person name="Konopka A.E."/>
        </authorList>
    </citation>
    <scope>NUCLEOTIDE SEQUENCE</scope>
    <source>
        <strain evidence="3">AK-1</strain>
        <plasmid evidence="3">pSI-1</plasmid>
    </source>
</reference>
<keyword evidence="3" id="KW-0614">Plasmid</keyword>
<feature type="region of interest" description="Disordered" evidence="1">
    <location>
        <begin position="1"/>
        <end position="23"/>
    </location>
</feature>
<sequence length="311" mass="34545">MRPTLPEVDGSSRPPDFRGQGATTPSLALMREMDRALHRRKVFLELGSPADFALDDFVFDSPEEAGERLRARLAISDDYASTDSGKALKQWITLVENLGVLVFQMSRVEPRECQGLSLFYSPVPIVILNGADDANVRSFTLFHELGHILHRSGALCELEGDNEVERECNAFAASFLLPREPFLRKMGQAKDPLTLLGATAQHFGVSWSAVAVRLRTLGLITQQQLDSQLQIAARVAAENLERRREKARASKGGPPHHVLKLRNLGPRYVESVLDAFHENRISATDASYFLESKQGVIAKMERELIKGVTAE</sequence>
<dbReference type="Gene3D" id="1.10.10.2910">
    <property type="match status" value="1"/>
</dbReference>
<proteinExistence type="predicted"/>
<dbReference type="InterPro" id="IPR052345">
    <property type="entry name" value="Rad_response_metalloprotease"/>
</dbReference>